<organism evidence="3 4">
    <name type="scientific">Goodea atripinnis</name>
    <dbReference type="NCBI Taxonomy" id="208336"/>
    <lineage>
        <taxon>Eukaryota</taxon>
        <taxon>Metazoa</taxon>
        <taxon>Chordata</taxon>
        <taxon>Craniata</taxon>
        <taxon>Vertebrata</taxon>
        <taxon>Euteleostomi</taxon>
        <taxon>Actinopterygii</taxon>
        <taxon>Neopterygii</taxon>
        <taxon>Teleostei</taxon>
        <taxon>Neoteleostei</taxon>
        <taxon>Acanthomorphata</taxon>
        <taxon>Ovalentaria</taxon>
        <taxon>Atherinomorphae</taxon>
        <taxon>Cyprinodontiformes</taxon>
        <taxon>Goodeidae</taxon>
        <taxon>Goodea</taxon>
    </lineage>
</organism>
<evidence type="ECO:0000259" key="2">
    <source>
        <dbReference type="PROSITE" id="PS50025"/>
    </source>
</evidence>
<dbReference type="Proteomes" id="UP001476798">
    <property type="component" value="Unassembled WGS sequence"/>
</dbReference>
<proteinExistence type="predicted"/>
<feature type="non-terminal residue" evidence="3">
    <location>
        <position position="1"/>
    </location>
</feature>
<dbReference type="SUPFAM" id="SSF49899">
    <property type="entry name" value="Concanavalin A-like lectins/glucanases"/>
    <property type="match status" value="1"/>
</dbReference>
<accession>A0ABV0N182</accession>
<feature type="domain" description="Laminin G" evidence="2">
    <location>
        <begin position="1"/>
        <end position="71"/>
    </location>
</feature>
<dbReference type="Gene3D" id="2.60.120.200">
    <property type="match status" value="1"/>
</dbReference>
<sequence>SLDLTGPLLLGGVPKLPEDFPVRNQQFVGCMKNLRIDNQHVDMASYIANNGTLPGNAPSAVWLFTQRALFCLFATELCLLVGQPSMENPAEEITIIRTAEGESQ</sequence>
<comment type="caution">
    <text evidence="3">The sequence shown here is derived from an EMBL/GenBank/DDBJ whole genome shotgun (WGS) entry which is preliminary data.</text>
</comment>
<comment type="caution">
    <text evidence="1">Lacks conserved residue(s) required for the propagation of feature annotation.</text>
</comment>
<gene>
    <name evidence="3" type="ORF">GOODEAATRI_013849</name>
</gene>
<keyword evidence="4" id="KW-1185">Reference proteome</keyword>
<evidence type="ECO:0000313" key="4">
    <source>
        <dbReference type="Proteomes" id="UP001476798"/>
    </source>
</evidence>
<dbReference type="PROSITE" id="PS50025">
    <property type="entry name" value="LAM_G_DOMAIN"/>
    <property type="match status" value="1"/>
</dbReference>
<dbReference type="InterPro" id="IPR013320">
    <property type="entry name" value="ConA-like_dom_sf"/>
</dbReference>
<dbReference type="EMBL" id="JAHRIO010020939">
    <property type="protein sequence ID" value="MEQ2165128.1"/>
    <property type="molecule type" value="Genomic_DNA"/>
</dbReference>
<reference evidence="3 4" key="1">
    <citation type="submission" date="2021-06" db="EMBL/GenBank/DDBJ databases">
        <authorList>
            <person name="Palmer J.M."/>
        </authorList>
    </citation>
    <scope>NUCLEOTIDE SEQUENCE [LARGE SCALE GENOMIC DNA]</scope>
    <source>
        <strain evidence="3 4">GA_2019</strain>
        <tissue evidence="3">Muscle</tissue>
    </source>
</reference>
<name>A0ABV0N182_9TELE</name>
<dbReference type="InterPro" id="IPR001791">
    <property type="entry name" value="Laminin_G"/>
</dbReference>
<protein>
    <recommendedName>
        <fullName evidence="2">Laminin G domain-containing protein</fullName>
    </recommendedName>
</protein>
<evidence type="ECO:0000256" key="1">
    <source>
        <dbReference type="PROSITE-ProRule" id="PRU00122"/>
    </source>
</evidence>
<evidence type="ECO:0000313" key="3">
    <source>
        <dbReference type="EMBL" id="MEQ2165128.1"/>
    </source>
</evidence>
<dbReference type="Pfam" id="PF02210">
    <property type="entry name" value="Laminin_G_2"/>
    <property type="match status" value="1"/>
</dbReference>